<evidence type="ECO:0000313" key="1">
    <source>
        <dbReference type="EMBL" id="BAM05419.1"/>
    </source>
</evidence>
<protein>
    <submittedName>
        <fullName evidence="1">Uncharacterized protein</fullName>
    </submittedName>
</protein>
<evidence type="ECO:0000313" key="2">
    <source>
        <dbReference type="Proteomes" id="UP000007881"/>
    </source>
</evidence>
<keyword evidence="1" id="KW-0614">Plasmid</keyword>
<accession>I0IJI1</accession>
<dbReference type="Proteomes" id="UP000007881">
    <property type="component" value="Plasmid pPSMK1"/>
</dbReference>
<dbReference type="KEGG" id="phm:PSMK_p00570"/>
<proteinExistence type="predicted"/>
<name>I0IJI1_PHYMF</name>
<organism evidence="1 2">
    <name type="scientific">Phycisphaera mikurensis (strain NBRC 102666 / KCTC 22515 / FYK2301M01)</name>
    <dbReference type="NCBI Taxonomy" id="1142394"/>
    <lineage>
        <taxon>Bacteria</taxon>
        <taxon>Pseudomonadati</taxon>
        <taxon>Planctomycetota</taxon>
        <taxon>Phycisphaerae</taxon>
        <taxon>Phycisphaerales</taxon>
        <taxon>Phycisphaeraceae</taxon>
        <taxon>Phycisphaera</taxon>
    </lineage>
</organism>
<geneLocation type="plasmid" evidence="1 2">
    <name>pPSMK1</name>
</geneLocation>
<gene>
    <name evidence="1" type="ordered locus">PSMK_p00570</name>
</gene>
<dbReference type="AlphaFoldDB" id="I0IJI1"/>
<dbReference type="EMBL" id="AP012339">
    <property type="protein sequence ID" value="BAM05419.1"/>
    <property type="molecule type" value="Genomic_DNA"/>
</dbReference>
<sequence>MLALAHTFPSHQQLRIWDTEAVDHRATHGASHGEKVTAQFLLSVWNQWHAYDAGAFDLFEAVRVWDEEHLKAFQAWASDPVCF</sequence>
<keyword evidence="2" id="KW-1185">Reference proteome</keyword>
<reference evidence="1 2" key="1">
    <citation type="submission" date="2012-02" db="EMBL/GenBank/DDBJ databases">
        <title>Complete genome sequence of Phycisphaera mikurensis NBRC 102666.</title>
        <authorList>
            <person name="Ankai A."/>
            <person name="Hosoyama A."/>
            <person name="Terui Y."/>
            <person name="Sekine M."/>
            <person name="Fukai R."/>
            <person name="Kato Y."/>
            <person name="Nakamura S."/>
            <person name="Yamada-Narita S."/>
            <person name="Kawakoshi A."/>
            <person name="Fukunaga Y."/>
            <person name="Yamazaki S."/>
            <person name="Fujita N."/>
        </authorList>
    </citation>
    <scope>NUCLEOTIDE SEQUENCE [LARGE SCALE GENOMIC DNA]</scope>
    <source>
        <strain evidence="2">NBRC 102666 / KCTC 22515 / FYK2301M01</strain>
        <plasmid evidence="1 2">pPSMK1</plasmid>
    </source>
</reference>
<dbReference type="HOGENOM" id="CLU_2539652_0_0_0"/>